<protein>
    <submittedName>
        <fullName evidence="1">Uncharacterized protein</fullName>
    </submittedName>
</protein>
<evidence type="ECO:0000313" key="1">
    <source>
        <dbReference type="EMBL" id="KAG0412431.1"/>
    </source>
</evidence>
<keyword evidence="2" id="KW-1185">Reference proteome</keyword>
<sequence>VLCDNGRARDVRGVISAFSRIMGAVRGEVLCEVVTAKPLDAAAEKDLEAALQMFLKKGQVLLISKTVDPSILGGMLVSIGDKFVDMSISSKVKAYTALLKQAV</sequence>
<proteinExistence type="predicted"/>
<reference evidence="1 2" key="1">
    <citation type="journal article" date="2020" name="Cell">
        <title>Large-Scale Comparative Analyses of Tick Genomes Elucidate Their Genetic Diversity and Vector Capacities.</title>
        <authorList>
            <consortium name="Tick Genome and Microbiome Consortium (TIGMIC)"/>
            <person name="Jia N."/>
            <person name="Wang J."/>
            <person name="Shi W."/>
            <person name="Du L."/>
            <person name="Sun Y."/>
            <person name="Zhan W."/>
            <person name="Jiang J.F."/>
            <person name="Wang Q."/>
            <person name="Zhang B."/>
            <person name="Ji P."/>
            <person name="Bell-Sakyi L."/>
            <person name="Cui X.M."/>
            <person name="Yuan T.T."/>
            <person name="Jiang B.G."/>
            <person name="Yang W.F."/>
            <person name="Lam T.T."/>
            <person name="Chang Q.C."/>
            <person name="Ding S.J."/>
            <person name="Wang X.J."/>
            <person name="Zhu J.G."/>
            <person name="Ruan X.D."/>
            <person name="Zhao L."/>
            <person name="Wei J.T."/>
            <person name="Ye R.Z."/>
            <person name="Que T.C."/>
            <person name="Du C.H."/>
            <person name="Zhou Y.H."/>
            <person name="Cheng J.X."/>
            <person name="Dai P.F."/>
            <person name="Guo W.B."/>
            <person name="Han X.H."/>
            <person name="Huang E.J."/>
            <person name="Li L.F."/>
            <person name="Wei W."/>
            <person name="Gao Y.C."/>
            <person name="Liu J.Z."/>
            <person name="Shao H.Z."/>
            <person name="Wang X."/>
            <person name="Wang C.C."/>
            <person name="Yang T.C."/>
            <person name="Huo Q.B."/>
            <person name="Li W."/>
            <person name="Chen H.Y."/>
            <person name="Chen S.E."/>
            <person name="Zhou L.G."/>
            <person name="Ni X.B."/>
            <person name="Tian J.H."/>
            <person name="Sheng Y."/>
            <person name="Liu T."/>
            <person name="Pan Y.S."/>
            <person name="Xia L.Y."/>
            <person name="Li J."/>
            <person name="Zhao F."/>
            <person name="Cao W.C."/>
        </authorList>
    </citation>
    <scope>NUCLEOTIDE SEQUENCE [LARGE SCALE GENOMIC DNA]</scope>
    <source>
        <strain evidence="1">Iper-2018</strain>
    </source>
</reference>
<dbReference type="Proteomes" id="UP000805193">
    <property type="component" value="Unassembled WGS sequence"/>
</dbReference>
<feature type="non-terminal residue" evidence="1">
    <location>
        <position position="1"/>
    </location>
</feature>
<organism evidence="1 2">
    <name type="scientific">Ixodes persulcatus</name>
    <name type="common">Taiga tick</name>
    <dbReference type="NCBI Taxonomy" id="34615"/>
    <lineage>
        <taxon>Eukaryota</taxon>
        <taxon>Metazoa</taxon>
        <taxon>Ecdysozoa</taxon>
        <taxon>Arthropoda</taxon>
        <taxon>Chelicerata</taxon>
        <taxon>Arachnida</taxon>
        <taxon>Acari</taxon>
        <taxon>Parasitiformes</taxon>
        <taxon>Ixodida</taxon>
        <taxon>Ixodoidea</taxon>
        <taxon>Ixodidae</taxon>
        <taxon>Ixodinae</taxon>
        <taxon>Ixodes</taxon>
    </lineage>
</organism>
<accession>A0AC60NZ44</accession>
<gene>
    <name evidence="1" type="ORF">HPB47_010442</name>
</gene>
<name>A0AC60NZ44_IXOPE</name>
<comment type="caution">
    <text evidence="1">The sequence shown here is derived from an EMBL/GenBank/DDBJ whole genome shotgun (WGS) entry which is preliminary data.</text>
</comment>
<evidence type="ECO:0000313" key="2">
    <source>
        <dbReference type="Proteomes" id="UP000805193"/>
    </source>
</evidence>
<dbReference type="EMBL" id="JABSTQ010011348">
    <property type="protein sequence ID" value="KAG0412431.1"/>
    <property type="molecule type" value="Genomic_DNA"/>
</dbReference>